<dbReference type="InterPro" id="IPR045113">
    <property type="entry name" value="Rpb7-like"/>
</dbReference>
<dbReference type="PANTHER" id="PTHR12709">
    <property type="entry name" value="DNA-DIRECTED RNA POLYMERASE II, III"/>
    <property type="match status" value="1"/>
</dbReference>
<dbReference type="AlphaFoldDB" id="A0A8E0V432"/>
<dbReference type="GO" id="GO:0005736">
    <property type="term" value="C:RNA polymerase I complex"/>
    <property type="evidence" value="ECO:0007669"/>
    <property type="project" value="UniProtKB-ARBA"/>
</dbReference>
<comment type="similarity">
    <text evidence="2">Belongs to the eukaryotic RPA43 RNA polymerase subunit family.</text>
</comment>
<feature type="compositionally biased region" description="Basic residues" evidence="8">
    <location>
        <begin position="422"/>
        <end position="433"/>
    </location>
</feature>
<keyword evidence="6 7" id="KW-0539">Nucleus</keyword>
<evidence type="ECO:0000256" key="2">
    <source>
        <dbReference type="ARBA" id="ARBA00005930"/>
    </source>
</evidence>
<feature type="region of interest" description="Disordered" evidence="8">
    <location>
        <begin position="218"/>
        <end position="296"/>
    </location>
</feature>
<reference evidence="10" key="2">
    <citation type="submission" date="2021-01" db="EMBL/GenBank/DDBJ databases">
        <title>Pan-genome distribution and transcriptional activeness of fungal secondary metabolism genes in Aspergillus section Fumigati.</title>
        <authorList>
            <person name="Takahashi H."/>
            <person name="Umemura M."/>
            <person name="Ninomiya A."/>
            <person name="Kusuya Y."/>
            <person name="Urayama S."/>
            <person name="Shimizu M."/>
            <person name="Watanabe A."/>
            <person name="Kamei K."/>
            <person name="Yaguchi T."/>
            <person name="Hagiwara D."/>
        </authorList>
    </citation>
    <scope>NUCLEOTIDE SEQUENCE</scope>
    <source>
        <strain evidence="10">IFM 46973</strain>
    </source>
</reference>
<feature type="compositionally biased region" description="Basic and acidic residues" evidence="8">
    <location>
        <begin position="406"/>
        <end position="421"/>
    </location>
</feature>
<feature type="compositionally biased region" description="Polar residues" evidence="8">
    <location>
        <begin position="275"/>
        <end position="287"/>
    </location>
</feature>
<dbReference type="EMBL" id="BBXM02000008">
    <property type="protein sequence ID" value="GIC93281.1"/>
    <property type="molecule type" value="Genomic_DNA"/>
</dbReference>
<evidence type="ECO:0000256" key="7">
    <source>
        <dbReference type="RuleBase" id="RU369086"/>
    </source>
</evidence>
<evidence type="ECO:0000256" key="5">
    <source>
        <dbReference type="ARBA" id="ARBA00023163"/>
    </source>
</evidence>
<feature type="region of interest" description="Disordered" evidence="8">
    <location>
        <begin position="1"/>
        <end position="80"/>
    </location>
</feature>
<protein>
    <recommendedName>
        <fullName evidence="7">DNA-directed RNA polymerase subunit</fullName>
    </recommendedName>
</protein>
<comment type="caution">
    <text evidence="10">The sequence shown here is derived from an EMBL/GenBank/DDBJ whole genome shotgun (WGS) entry which is preliminary data.</text>
</comment>
<feature type="compositionally biased region" description="Polar residues" evidence="8">
    <location>
        <begin position="367"/>
        <end position="391"/>
    </location>
</feature>
<dbReference type="GO" id="GO:0006361">
    <property type="term" value="P:transcription initiation at RNA polymerase I promoter"/>
    <property type="evidence" value="ECO:0007669"/>
    <property type="project" value="UniProtKB-ARBA"/>
</dbReference>
<feature type="domain" description="RPA43 OB" evidence="9">
    <location>
        <begin position="180"/>
        <end position="338"/>
    </location>
</feature>
<dbReference type="Gene3D" id="2.40.50.1060">
    <property type="match status" value="1"/>
</dbReference>
<dbReference type="RefSeq" id="XP_043150547.1">
    <property type="nucleotide sequence ID" value="XM_043294612.1"/>
</dbReference>
<evidence type="ECO:0000256" key="4">
    <source>
        <dbReference type="ARBA" id="ARBA00022553"/>
    </source>
</evidence>
<dbReference type="GO" id="GO:0006362">
    <property type="term" value="P:transcription elongation by RNA polymerase I"/>
    <property type="evidence" value="ECO:0007669"/>
    <property type="project" value="UniProtKB-ARBA"/>
</dbReference>
<feature type="compositionally biased region" description="Basic and acidic residues" evidence="8">
    <location>
        <begin position="48"/>
        <end position="71"/>
    </location>
</feature>
<keyword evidence="5 7" id="KW-0804">Transcription</keyword>
<organism evidence="10 11">
    <name type="scientific">Aspergillus udagawae</name>
    <dbReference type="NCBI Taxonomy" id="91492"/>
    <lineage>
        <taxon>Eukaryota</taxon>
        <taxon>Fungi</taxon>
        <taxon>Dikarya</taxon>
        <taxon>Ascomycota</taxon>
        <taxon>Pezizomycotina</taxon>
        <taxon>Eurotiomycetes</taxon>
        <taxon>Eurotiomycetidae</taxon>
        <taxon>Eurotiales</taxon>
        <taxon>Aspergillaceae</taxon>
        <taxon>Aspergillus</taxon>
        <taxon>Aspergillus subgen. Fumigati</taxon>
    </lineage>
</organism>
<dbReference type="InterPro" id="IPR036898">
    <property type="entry name" value="RNA_pol_Rpb7-like_N_sf"/>
</dbReference>
<feature type="region of interest" description="Disordered" evidence="8">
    <location>
        <begin position="330"/>
        <end position="433"/>
    </location>
</feature>
<feature type="region of interest" description="Disordered" evidence="8">
    <location>
        <begin position="136"/>
        <end position="156"/>
    </location>
</feature>
<evidence type="ECO:0000313" key="11">
    <source>
        <dbReference type="Proteomes" id="UP000036893"/>
    </source>
</evidence>
<evidence type="ECO:0000256" key="3">
    <source>
        <dbReference type="ARBA" id="ARBA00022478"/>
    </source>
</evidence>
<comment type="function">
    <text evidence="7">DNA-dependent RNA polymerase which catalyzes the transcription of DNA into RNA using the four ribonucleoside triphosphates as substrates.</text>
</comment>
<name>A0A8E0V432_9EURO</name>
<dbReference type="Gene3D" id="3.30.1490.120">
    <property type="entry name" value="RNA polymerase Rpb7-like, N-terminal domain"/>
    <property type="match status" value="1"/>
</dbReference>
<evidence type="ECO:0000256" key="8">
    <source>
        <dbReference type="SAM" id="MobiDB-lite"/>
    </source>
</evidence>
<dbReference type="PANTHER" id="PTHR12709:SF5">
    <property type="entry name" value="DNA-DIRECTED RNA POLYMERASE I SUBUNIT RPA43"/>
    <property type="match status" value="1"/>
</dbReference>
<evidence type="ECO:0000259" key="9">
    <source>
        <dbReference type="Pfam" id="PF17875"/>
    </source>
</evidence>
<keyword evidence="4" id="KW-0597">Phosphoprotein</keyword>
<dbReference type="Pfam" id="PF17875">
    <property type="entry name" value="RPA43_OB"/>
    <property type="match status" value="1"/>
</dbReference>
<feature type="compositionally biased region" description="Basic residues" evidence="8">
    <location>
        <begin position="23"/>
        <end position="39"/>
    </location>
</feature>
<feature type="compositionally biased region" description="Low complexity" evidence="8">
    <location>
        <begin position="136"/>
        <end position="154"/>
    </location>
</feature>
<evidence type="ECO:0000256" key="1">
    <source>
        <dbReference type="ARBA" id="ARBA00004604"/>
    </source>
</evidence>
<feature type="compositionally biased region" description="Basic and acidic residues" evidence="8">
    <location>
        <begin position="342"/>
        <end position="352"/>
    </location>
</feature>
<dbReference type="FunFam" id="3.30.1490.120:FF:000004">
    <property type="entry name" value="RNA polymerase I subunit Rpa43"/>
    <property type="match status" value="1"/>
</dbReference>
<feature type="compositionally biased region" description="Low complexity" evidence="8">
    <location>
        <begin position="8"/>
        <end position="18"/>
    </location>
</feature>
<feature type="compositionally biased region" description="Basic and acidic residues" evidence="8">
    <location>
        <begin position="254"/>
        <end position="266"/>
    </location>
</feature>
<keyword evidence="3 7" id="KW-0240">DNA-directed RNA polymerase</keyword>
<accession>A0A8E0V432</accession>
<dbReference type="Proteomes" id="UP000036893">
    <property type="component" value="Unassembled WGS sequence"/>
</dbReference>
<comment type="subcellular location">
    <subcellularLocation>
        <location evidence="1">Nucleus</location>
        <location evidence="1">Nucleolus</location>
    </subcellularLocation>
</comment>
<dbReference type="GeneID" id="66997240"/>
<sequence length="433" mass="47397">MAVDAMDVDSSPAPAAVAEPERKRKHKHKDQSSKKKRKHDSNLTADETTVHETTSKKSSKSKEKSKQKSSEDAPSTSDSPYVLTTATLYLPLSPISISPTHALASLLAEHLSPLLLTYYPPLQGVVLAYSNASISSEPPSASSPSSDPQDNPQPLTLAKTADEYGVLYVYLTATFLVFRPQRGQILEGWVNVQSEGFLGAVVLNLFSVGIERKRLPSNWKWVPPGEEEEDGFNSGEKPKKKVFSSTEDEDDSEPSSRLDPEKEHFKPISLASDANPFSETMDLNNGSAEDDESAAEGYFQSVSGHRVRGTVRFRVVDIDVIPGSDRERGFLSIEGTMLSPEEEARVLEDERNGNYSSMTPRRPQGQWEPSSAMSGALARSTSAAPETQFSTADADADADAGALEESPSKKKERKTEKEKKSKSSKSKKKKEEK</sequence>
<reference evidence="10" key="1">
    <citation type="journal article" date="2015" name="Genome Announc.">
        <title>Draft Genome Sequence of the Pathogenic Filamentous Fungus Aspergillus udagawae Strain IFM 46973T.</title>
        <authorList>
            <person name="Kusuya Y."/>
            <person name="Takahashi-Nakaguchi A."/>
            <person name="Takahashi H."/>
            <person name="Yaguchi T."/>
        </authorList>
    </citation>
    <scope>NUCLEOTIDE SEQUENCE</scope>
    <source>
        <strain evidence="10">IFM 46973</strain>
    </source>
</reference>
<dbReference type="InterPro" id="IPR041178">
    <property type="entry name" value="RPA43_OB"/>
</dbReference>
<proteinExistence type="inferred from homology"/>
<gene>
    <name evidence="10" type="ORF">Aud_009763</name>
</gene>
<evidence type="ECO:0000313" key="10">
    <source>
        <dbReference type="EMBL" id="GIC93281.1"/>
    </source>
</evidence>
<evidence type="ECO:0000256" key="6">
    <source>
        <dbReference type="ARBA" id="ARBA00023242"/>
    </source>
</evidence>